<reference evidence="3" key="2">
    <citation type="submission" date="2020-11" db="EMBL/GenBank/DDBJ databases">
        <authorList>
            <person name="McCartney M.A."/>
            <person name="Auch B."/>
            <person name="Kono T."/>
            <person name="Mallez S."/>
            <person name="Becker A."/>
            <person name="Gohl D.M."/>
            <person name="Silverstein K.A.T."/>
            <person name="Koren S."/>
            <person name="Bechman K.B."/>
            <person name="Herman A."/>
            <person name="Abrahante J.E."/>
            <person name="Garbe J."/>
        </authorList>
    </citation>
    <scope>NUCLEOTIDE SEQUENCE</scope>
    <source>
        <strain evidence="3">Duluth1</strain>
        <tissue evidence="3">Whole animal</tissue>
    </source>
</reference>
<reference evidence="3" key="1">
    <citation type="journal article" date="2019" name="bioRxiv">
        <title>The Genome of the Zebra Mussel, Dreissena polymorpha: A Resource for Invasive Species Research.</title>
        <authorList>
            <person name="McCartney M.A."/>
            <person name="Auch B."/>
            <person name="Kono T."/>
            <person name="Mallez S."/>
            <person name="Zhang Y."/>
            <person name="Obille A."/>
            <person name="Becker A."/>
            <person name="Abrahante J.E."/>
            <person name="Garbe J."/>
            <person name="Badalamenti J.P."/>
            <person name="Herman A."/>
            <person name="Mangelson H."/>
            <person name="Liachko I."/>
            <person name="Sullivan S."/>
            <person name="Sone E.D."/>
            <person name="Koren S."/>
            <person name="Silverstein K.A.T."/>
            <person name="Beckman K.B."/>
            <person name="Gohl D.M."/>
        </authorList>
    </citation>
    <scope>NUCLEOTIDE SEQUENCE</scope>
    <source>
        <strain evidence="3">Duluth1</strain>
        <tissue evidence="3">Whole animal</tissue>
    </source>
</reference>
<dbReference type="InterPro" id="IPR001315">
    <property type="entry name" value="CARD"/>
</dbReference>
<gene>
    <name evidence="3" type="ORF">DPMN_105394</name>
</gene>
<dbReference type="Pfam" id="PF00619">
    <property type="entry name" value="CARD"/>
    <property type="match status" value="1"/>
</dbReference>
<dbReference type="PANTHER" id="PTHR46575:SF1">
    <property type="entry name" value="AMYLOID PROTEIN-BINDING PROTEIN 2"/>
    <property type="match status" value="1"/>
</dbReference>
<dbReference type="GO" id="GO:0043161">
    <property type="term" value="P:proteasome-mediated ubiquitin-dependent protein catabolic process"/>
    <property type="evidence" value="ECO:0007669"/>
    <property type="project" value="TreeGrafter"/>
</dbReference>
<organism evidence="3 4">
    <name type="scientific">Dreissena polymorpha</name>
    <name type="common">Zebra mussel</name>
    <name type="synonym">Mytilus polymorpha</name>
    <dbReference type="NCBI Taxonomy" id="45954"/>
    <lineage>
        <taxon>Eukaryota</taxon>
        <taxon>Metazoa</taxon>
        <taxon>Spiralia</taxon>
        <taxon>Lophotrochozoa</taxon>
        <taxon>Mollusca</taxon>
        <taxon>Bivalvia</taxon>
        <taxon>Autobranchia</taxon>
        <taxon>Heteroconchia</taxon>
        <taxon>Euheterodonta</taxon>
        <taxon>Imparidentia</taxon>
        <taxon>Neoheterodontei</taxon>
        <taxon>Myida</taxon>
        <taxon>Dreissenoidea</taxon>
        <taxon>Dreissenidae</taxon>
        <taxon>Dreissena</taxon>
    </lineage>
</organism>
<keyword evidence="4" id="KW-1185">Reference proteome</keyword>
<evidence type="ECO:0000313" key="3">
    <source>
        <dbReference type="EMBL" id="KAH3832117.1"/>
    </source>
</evidence>
<dbReference type="GO" id="GO:0042981">
    <property type="term" value="P:regulation of apoptotic process"/>
    <property type="evidence" value="ECO:0007669"/>
    <property type="project" value="InterPro"/>
</dbReference>
<dbReference type="EMBL" id="JAIWYP010000004">
    <property type="protein sequence ID" value="KAH3832117.1"/>
    <property type="molecule type" value="Genomic_DNA"/>
</dbReference>
<feature type="compositionally biased region" description="Basic and acidic residues" evidence="1">
    <location>
        <begin position="140"/>
        <end position="150"/>
    </location>
</feature>
<dbReference type="Proteomes" id="UP000828390">
    <property type="component" value="Unassembled WGS sequence"/>
</dbReference>
<dbReference type="SUPFAM" id="SSF47986">
    <property type="entry name" value="DEATH domain"/>
    <property type="match status" value="1"/>
</dbReference>
<evidence type="ECO:0000313" key="4">
    <source>
        <dbReference type="Proteomes" id="UP000828390"/>
    </source>
</evidence>
<feature type="region of interest" description="Disordered" evidence="1">
    <location>
        <begin position="130"/>
        <end position="155"/>
    </location>
</feature>
<dbReference type="PROSITE" id="PS50209">
    <property type="entry name" value="CARD"/>
    <property type="match status" value="1"/>
</dbReference>
<dbReference type="InterPro" id="IPR042476">
    <property type="entry name" value="APPBP2"/>
</dbReference>
<sequence length="824" mass="95411">MTAAVNRKGTFVLSDPEPTRESGMDKQNVMRLRINRIALVQELRVEHILNHLIDTQVLSEEDLKKIHAGSSHSDKARILVDLLPGKGQHIDWYRSFREALQNPEAAQDIKKRYRLLVDFLDNTVIHRPNSQQSKFSELPNPRKDSFKLPKYDPLPNIKANGQAQNVLILDDERKQDEKEDNSLREVDEKDEKISMWSGTFEKTNDSVTLVKGYFQQWIPTPDNFRSLLTVPQEHLHQLGRSSDPADREQLEHETRALERIKKLEIVTVLARRKMLPTGFELCMCDIVQEIFKEPQYYHLYFKYLKSLEANDVNLLQDIVTSFYSVLKSNTKQARNSESVKHFTSLAFQLIDFMTEYGYYTDAEKVMSVLMQFLSESHHLDIWMTKYRGYVKLMHLRNRNYNFLSASQAYQYAVEMTWQIKMMSFGQNIINEGELQNELSHMLLELGSINPAYSWAQSALKAIQETDKVVVVNTLCNAVMAFCARWQVKKAEKLAIYATQFAHHHFGKRNPLYLKALLHLCHFSTEFKQDESGLQLAMYTLSTAKKIYCCDTIELAFAHRAASKALMVCQRFDTEKYYYHAYEGLRIARRILTEDHPMLYLFLHTSASALQWKAFHASKESQDRTLALAEGEARKALELVIQHYGEVSLRTAQVYSLLGQVYSKMDRLQVAEDMLQTSVALMKLCQPSTSYFRLLAAATLGTFYKITEKPKECIMILRVVVDSIASMLYTQDSPGVYMKWVHTCFENLIHTLQSLNINKQVDATQIQLSHWLRDNPRLETVVSMTTLHEAPCSLEVFMGEFNSWEKRTKKALNFVKEAKTGDNQQ</sequence>
<dbReference type="PANTHER" id="PTHR46575">
    <property type="entry name" value="AMYLOID PROTEIN-BINDING PROTEIN 2"/>
    <property type="match status" value="1"/>
</dbReference>
<evidence type="ECO:0000256" key="1">
    <source>
        <dbReference type="SAM" id="MobiDB-lite"/>
    </source>
</evidence>
<dbReference type="Gene3D" id="1.25.40.10">
    <property type="entry name" value="Tetratricopeptide repeat domain"/>
    <property type="match status" value="1"/>
</dbReference>
<dbReference type="GO" id="GO:0006886">
    <property type="term" value="P:intracellular protein transport"/>
    <property type="evidence" value="ECO:0007669"/>
    <property type="project" value="InterPro"/>
</dbReference>
<dbReference type="AlphaFoldDB" id="A0A9D4K334"/>
<dbReference type="OrthoDB" id="9996794at2759"/>
<dbReference type="CDD" id="cd01671">
    <property type="entry name" value="CARD"/>
    <property type="match status" value="1"/>
</dbReference>
<dbReference type="SMART" id="SM00114">
    <property type="entry name" value="CARD"/>
    <property type="match status" value="1"/>
</dbReference>
<protein>
    <recommendedName>
        <fullName evidence="2">CARD domain-containing protein</fullName>
    </recommendedName>
</protein>
<dbReference type="GO" id="GO:1990756">
    <property type="term" value="F:ubiquitin-like ligase-substrate adaptor activity"/>
    <property type="evidence" value="ECO:0007669"/>
    <property type="project" value="TreeGrafter"/>
</dbReference>
<dbReference type="Gene3D" id="1.10.533.10">
    <property type="entry name" value="Death Domain, Fas"/>
    <property type="match status" value="1"/>
</dbReference>
<dbReference type="InterPro" id="IPR011029">
    <property type="entry name" value="DEATH-like_dom_sf"/>
</dbReference>
<dbReference type="GO" id="GO:0031462">
    <property type="term" value="C:Cul2-RING ubiquitin ligase complex"/>
    <property type="evidence" value="ECO:0007669"/>
    <property type="project" value="TreeGrafter"/>
</dbReference>
<name>A0A9D4K334_DREPO</name>
<evidence type="ECO:0000259" key="2">
    <source>
        <dbReference type="PROSITE" id="PS50209"/>
    </source>
</evidence>
<comment type="caution">
    <text evidence="3">The sequence shown here is derived from an EMBL/GenBank/DDBJ whole genome shotgun (WGS) entry which is preliminary data.</text>
</comment>
<feature type="region of interest" description="Disordered" evidence="1">
    <location>
        <begin position="1"/>
        <end position="24"/>
    </location>
</feature>
<accession>A0A9D4K334</accession>
<proteinExistence type="predicted"/>
<feature type="domain" description="CARD" evidence="2">
    <location>
        <begin position="24"/>
        <end position="88"/>
    </location>
</feature>
<dbReference type="InterPro" id="IPR011990">
    <property type="entry name" value="TPR-like_helical_dom_sf"/>
</dbReference>